<sequence>MTENPGGIRLLIRHSGPILIGKAIQYFGALLYAIVIPRLMGPSVYGVFAVYSSLLILLYVLGDFGSLAIYGHYVPAFLIEGEDERVQRLFTHLMLFKIGVGLIIGIVFVIIGKFILPEWPQEWLWLGATTIIIRIAADNFYHLAYGLDNMVRWIARESLRFVVQFILVLPLFFIFSIPGAITGILIADILFFLYGISWAWKYFRPLDIQFQYLMPFLRFGAA</sequence>
<feature type="transmembrane region" description="Helical" evidence="6">
    <location>
        <begin position="93"/>
        <end position="116"/>
    </location>
</feature>
<feature type="transmembrane region" description="Helical" evidence="6">
    <location>
        <begin position="18"/>
        <end position="36"/>
    </location>
</feature>
<evidence type="ECO:0000256" key="2">
    <source>
        <dbReference type="ARBA" id="ARBA00022475"/>
    </source>
</evidence>
<keyword evidence="4 6" id="KW-1133">Transmembrane helix</keyword>
<accession>X1C9P2</accession>
<dbReference type="AlphaFoldDB" id="X1C9P2"/>
<evidence type="ECO:0000313" key="7">
    <source>
        <dbReference type="EMBL" id="GAG81071.1"/>
    </source>
</evidence>
<evidence type="ECO:0000256" key="1">
    <source>
        <dbReference type="ARBA" id="ARBA00004651"/>
    </source>
</evidence>
<feature type="transmembrane region" description="Helical" evidence="6">
    <location>
        <begin position="123"/>
        <end position="141"/>
    </location>
</feature>
<evidence type="ECO:0008006" key="8">
    <source>
        <dbReference type="Google" id="ProtNLM"/>
    </source>
</evidence>
<feature type="transmembrane region" description="Helical" evidence="6">
    <location>
        <begin position="161"/>
        <end position="194"/>
    </location>
</feature>
<keyword evidence="5 6" id="KW-0472">Membrane</keyword>
<dbReference type="PANTHER" id="PTHR30250">
    <property type="entry name" value="PST FAMILY PREDICTED COLANIC ACID TRANSPORTER"/>
    <property type="match status" value="1"/>
</dbReference>
<protein>
    <recommendedName>
        <fullName evidence="8">Polysaccharide biosynthesis protein C-terminal domain-containing protein</fullName>
    </recommendedName>
</protein>
<dbReference type="InterPro" id="IPR050833">
    <property type="entry name" value="Poly_Biosynth_Transport"/>
</dbReference>
<keyword evidence="2" id="KW-1003">Cell membrane</keyword>
<evidence type="ECO:0000256" key="3">
    <source>
        <dbReference type="ARBA" id="ARBA00022692"/>
    </source>
</evidence>
<evidence type="ECO:0000256" key="6">
    <source>
        <dbReference type="SAM" id="Phobius"/>
    </source>
</evidence>
<dbReference type="PANTHER" id="PTHR30250:SF11">
    <property type="entry name" value="O-ANTIGEN TRANSPORTER-RELATED"/>
    <property type="match status" value="1"/>
</dbReference>
<organism evidence="7">
    <name type="scientific">marine sediment metagenome</name>
    <dbReference type="NCBI Taxonomy" id="412755"/>
    <lineage>
        <taxon>unclassified sequences</taxon>
        <taxon>metagenomes</taxon>
        <taxon>ecological metagenomes</taxon>
    </lineage>
</organism>
<feature type="transmembrane region" description="Helical" evidence="6">
    <location>
        <begin position="48"/>
        <end position="73"/>
    </location>
</feature>
<dbReference type="EMBL" id="BART01019035">
    <property type="protein sequence ID" value="GAG81071.1"/>
    <property type="molecule type" value="Genomic_DNA"/>
</dbReference>
<name>X1C9P2_9ZZZZ</name>
<proteinExistence type="predicted"/>
<keyword evidence="3 6" id="KW-0812">Transmembrane</keyword>
<reference evidence="7" key="1">
    <citation type="journal article" date="2014" name="Front. Microbiol.">
        <title>High frequency of phylogenetically diverse reductive dehalogenase-homologous genes in deep subseafloor sedimentary metagenomes.</title>
        <authorList>
            <person name="Kawai M."/>
            <person name="Futagami T."/>
            <person name="Toyoda A."/>
            <person name="Takaki Y."/>
            <person name="Nishi S."/>
            <person name="Hori S."/>
            <person name="Arai W."/>
            <person name="Tsubouchi T."/>
            <person name="Morono Y."/>
            <person name="Uchiyama I."/>
            <person name="Ito T."/>
            <person name="Fujiyama A."/>
            <person name="Inagaki F."/>
            <person name="Takami H."/>
        </authorList>
    </citation>
    <scope>NUCLEOTIDE SEQUENCE</scope>
    <source>
        <strain evidence="7">Expedition CK06-06</strain>
    </source>
</reference>
<evidence type="ECO:0000256" key="5">
    <source>
        <dbReference type="ARBA" id="ARBA00023136"/>
    </source>
</evidence>
<gene>
    <name evidence="7" type="ORF">S01H4_35741</name>
</gene>
<comment type="caution">
    <text evidence="7">The sequence shown here is derived from an EMBL/GenBank/DDBJ whole genome shotgun (WGS) entry which is preliminary data.</text>
</comment>
<comment type="subcellular location">
    <subcellularLocation>
        <location evidence="1">Cell membrane</location>
        <topology evidence="1">Multi-pass membrane protein</topology>
    </subcellularLocation>
</comment>
<dbReference type="GO" id="GO:0005886">
    <property type="term" value="C:plasma membrane"/>
    <property type="evidence" value="ECO:0007669"/>
    <property type="project" value="UniProtKB-SubCell"/>
</dbReference>
<evidence type="ECO:0000256" key="4">
    <source>
        <dbReference type="ARBA" id="ARBA00022989"/>
    </source>
</evidence>
<feature type="non-terminal residue" evidence="7">
    <location>
        <position position="222"/>
    </location>
</feature>